<dbReference type="HOGENOM" id="CLU_046582_0_1_1"/>
<evidence type="ECO:0000256" key="2">
    <source>
        <dbReference type="ARBA" id="ARBA00007581"/>
    </source>
</evidence>
<evidence type="ECO:0000256" key="4">
    <source>
        <dbReference type="ARBA" id="ARBA00022833"/>
    </source>
</evidence>
<dbReference type="GO" id="GO:0008198">
    <property type="term" value="F:ferrous iron binding"/>
    <property type="evidence" value="ECO:0007669"/>
    <property type="project" value="InterPro"/>
</dbReference>
<keyword evidence="3" id="KW-0479">Metal-binding</keyword>
<evidence type="ECO:0000256" key="1">
    <source>
        <dbReference type="ARBA" id="ARBA00001947"/>
    </source>
</evidence>
<evidence type="ECO:0000313" key="7">
    <source>
        <dbReference type="EnsemblProtists" id="PYU1_T005312"/>
    </source>
</evidence>
<dbReference type="Proteomes" id="UP000019132">
    <property type="component" value="Unassembled WGS sequence"/>
</dbReference>
<dbReference type="GO" id="GO:0008270">
    <property type="term" value="F:zinc ion binding"/>
    <property type="evidence" value="ECO:0007669"/>
    <property type="project" value="InterPro"/>
</dbReference>
<reference evidence="8" key="1">
    <citation type="journal article" date="2010" name="Genome Biol.">
        <title>Genome sequence of the necrotrophic plant pathogen Pythium ultimum reveals original pathogenicity mechanisms and effector repertoire.</title>
        <authorList>
            <person name="Levesque C.A."/>
            <person name="Brouwer H."/>
            <person name="Cano L."/>
            <person name="Hamilton J.P."/>
            <person name="Holt C."/>
            <person name="Huitema E."/>
            <person name="Raffaele S."/>
            <person name="Robideau G.P."/>
            <person name="Thines M."/>
            <person name="Win J."/>
            <person name="Zerillo M.M."/>
            <person name="Beakes G.W."/>
            <person name="Boore J.L."/>
            <person name="Busam D."/>
            <person name="Dumas B."/>
            <person name="Ferriera S."/>
            <person name="Fuerstenberg S.I."/>
            <person name="Gachon C.M."/>
            <person name="Gaulin E."/>
            <person name="Govers F."/>
            <person name="Grenville-Briggs L."/>
            <person name="Horner N."/>
            <person name="Hostetler J."/>
            <person name="Jiang R.H."/>
            <person name="Johnson J."/>
            <person name="Krajaejun T."/>
            <person name="Lin H."/>
            <person name="Meijer H.J."/>
            <person name="Moore B."/>
            <person name="Morris P."/>
            <person name="Phuntmart V."/>
            <person name="Puiu D."/>
            <person name="Shetty J."/>
            <person name="Stajich J.E."/>
            <person name="Tripathy S."/>
            <person name="Wawra S."/>
            <person name="van West P."/>
            <person name="Whitty B.R."/>
            <person name="Coutinho P.M."/>
            <person name="Henrissat B."/>
            <person name="Martin F."/>
            <person name="Thomas P.D."/>
            <person name="Tyler B.M."/>
            <person name="De Vries R.P."/>
            <person name="Kamoun S."/>
            <person name="Yandell M."/>
            <person name="Tisserat N."/>
            <person name="Buell C.R."/>
        </authorList>
    </citation>
    <scope>NUCLEOTIDE SEQUENCE</scope>
    <source>
        <strain evidence="8">DAOM:BR144</strain>
    </source>
</reference>
<name>K3WK20_GLOUD</name>
<dbReference type="PANTHER" id="PTHR30096:SF0">
    <property type="entry name" value="4,5-DOPA DIOXYGENASE EXTRADIOL-LIKE PROTEIN"/>
    <property type="match status" value="1"/>
</dbReference>
<dbReference type="GO" id="GO:0016702">
    <property type="term" value="F:oxidoreductase activity, acting on single donors with incorporation of molecular oxygen, incorporation of two atoms of oxygen"/>
    <property type="evidence" value="ECO:0007669"/>
    <property type="project" value="UniProtKB-ARBA"/>
</dbReference>
<dbReference type="Pfam" id="PF02900">
    <property type="entry name" value="LigB"/>
    <property type="match status" value="1"/>
</dbReference>
<dbReference type="SUPFAM" id="SSF53213">
    <property type="entry name" value="LigB-like"/>
    <property type="match status" value="1"/>
</dbReference>
<organism evidence="7 8">
    <name type="scientific">Globisporangium ultimum (strain ATCC 200006 / CBS 805.95 / DAOM BR144)</name>
    <name type="common">Pythium ultimum</name>
    <dbReference type="NCBI Taxonomy" id="431595"/>
    <lineage>
        <taxon>Eukaryota</taxon>
        <taxon>Sar</taxon>
        <taxon>Stramenopiles</taxon>
        <taxon>Oomycota</taxon>
        <taxon>Peronosporomycetes</taxon>
        <taxon>Pythiales</taxon>
        <taxon>Pythiaceae</taxon>
        <taxon>Globisporangium</taxon>
    </lineage>
</organism>
<dbReference type="OMA" id="AGPCFFM"/>
<dbReference type="InParanoid" id="K3WK20"/>
<dbReference type="CDD" id="cd07363">
    <property type="entry name" value="45_DOPA_Dioxygenase"/>
    <property type="match status" value="1"/>
</dbReference>
<dbReference type="EnsemblProtists" id="PYU1_T005312">
    <property type="protein sequence ID" value="PYU1_T005312"/>
    <property type="gene ID" value="PYU1_G005301"/>
</dbReference>
<evidence type="ECO:0000259" key="6">
    <source>
        <dbReference type="Pfam" id="PF02900"/>
    </source>
</evidence>
<sequence length="290" mass="32248">MSAFRHPVVAVSHGPGPMWLLKSGDQSRASEPAKNVAGIWKQIYAKGAPKPKRILVISAHWESYRQGYEISRASTPDMIYDYGGFPDESYEFNYKAKGDAAFAEELYDLLAQHKIRSTLVERGYDHGVFVPMMLIRPQADIPIVTLSLNNKLNTKAHWDLGKALAPLREQGTLIICSGQATHGRGGRTPYVVPYALTFQEWLDKVFTPESGLSYSQRYDELIQWERAPAARDAHPRTEHFIPFIVAAAAGMDAAAPAAYKLFGGWGWDHLSYASYAWGVTGETVSPTTEL</sequence>
<reference evidence="7" key="3">
    <citation type="submission" date="2015-02" db="UniProtKB">
        <authorList>
            <consortium name="EnsemblProtists"/>
        </authorList>
    </citation>
    <scope>IDENTIFICATION</scope>
    <source>
        <strain evidence="7">DAOM BR144</strain>
    </source>
</reference>
<dbReference type="AlphaFoldDB" id="K3WK20"/>
<dbReference type="EMBL" id="GL376633">
    <property type="status" value="NOT_ANNOTATED_CDS"/>
    <property type="molecule type" value="Genomic_DNA"/>
</dbReference>
<accession>K3WK20</accession>
<dbReference type="STRING" id="431595.K3WK20"/>
<feature type="domain" description="Extradiol ring-cleavage dioxygenase class III enzyme subunit B" evidence="6">
    <location>
        <begin position="10"/>
        <end position="252"/>
    </location>
</feature>
<dbReference type="PANTHER" id="PTHR30096">
    <property type="entry name" value="4,5-DOPA DIOXYGENASE EXTRADIOL-LIKE PROTEIN"/>
    <property type="match status" value="1"/>
</dbReference>
<keyword evidence="5" id="KW-0560">Oxidoreductase</keyword>
<dbReference type="PIRSF" id="PIRSF006157">
    <property type="entry name" value="Doxgns_DODA"/>
    <property type="match status" value="1"/>
</dbReference>
<protein>
    <recommendedName>
        <fullName evidence="6">Extradiol ring-cleavage dioxygenase class III enzyme subunit B domain-containing protein</fullName>
    </recommendedName>
</protein>
<reference evidence="8" key="2">
    <citation type="submission" date="2010-04" db="EMBL/GenBank/DDBJ databases">
        <authorList>
            <person name="Buell R."/>
            <person name="Hamilton J."/>
            <person name="Hostetler J."/>
        </authorList>
    </citation>
    <scope>NUCLEOTIDE SEQUENCE [LARGE SCALE GENOMIC DNA]</scope>
    <source>
        <strain evidence="8">DAOM:BR144</strain>
    </source>
</reference>
<dbReference type="InterPro" id="IPR004183">
    <property type="entry name" value="Xdiol_dOase_suB"/>
</dbReference>
<keyword evidence="4" id="KW-0862">Zinc</keyword>
<comment type="cofactor">
    <cofactor evidence="1">
        <name>Zn(2+)</name>
        <dbReference type="ChEBI" id="CHEBI:29105"/>
    </cofactor>
</comment>
<evidence type="ECO:0000313" key="8">
    <source>
        <dbReference type="Proteomes" id="UP000019132"/>
    </source>
</evidence>
<dbReference type="InterPro" id="IPR014436">
    <property type="entry name" value="Extradiol_dOase_DODA"/>
</dbReference>
<evidence type="ECO:0000256" key="5">
    <source>
        <dbReference type="ARBA" id="ARBA00023002"/>
    </source>
</evidence>
<dbReference type="eggNOG" id="ENOG502QS66">
    <property type="taxonomic scope" value="Eukaryota"/>
</dbReference>
<evidence type="ECO:0000256" key="3">
    <source>
        <dbReference type="ARBA" id="ARBA00022723"/>
    </source>
</evidence>
<comment type="similarity">
    <text evidence="2">Belongs to the DODA-type extradiol aromatic ring-opening dioxygenase family.</text>
</comment>
<proteinExistence type="inferred from homology"/>
<keyword evidence="8" id="KW-1185">Reference proteome</keyword>
<dbReference type="VEuPathDB" id="FungiDB:PYU1_G005301"/>
<dbReference type="Gene3D" id="3.40.830.10">
    <property type="entry name" value="LigB-like"/>
    <property type="match status" value="1"/>
</dbReference>